<reference evidence="6" key="1">
    <citation type="submission" date="2021-02" db="EMBL/GenBank/DDBJ databases">
        <authorList>
            <person name="Nowell W R."/>
        </authorList>
    </citation>
    <scope>NUCLEOTIDE SEQUENCE</scope>
</reference>
<evidence type="ECO:0000259" key="5">
    <source>
        <dbReference type="SMART" id="SM00479"/>
    </source>
</evidence>
<gene>
    <name evidence="6" type="ORF">ZHD862_LOCUS16630</name>
</gene>
<dbReference type="CDD" id="cd06135">
    <property type="entry name" value="Orn"/>
    <property type="match status" value="1"/>
</dbReference>
<evidence type="ECO:0000256" key="2">
    <source>
        <dbReference type="ARBA" id="ARBA00022722"/>
    </source>
</evidence>
<dbReference type="EMBL" id="CAJNOT010000793">
    <property type="protein sequence ID" value="CAF1081897.1"/>
    <property type="molecule type" value="Genomic_DNA"/>
</dbReference>
<evidence type="ECO:0000256" key="3">
    <source>
        <dbReference type="ARBA" id="ARBA00022801"/>
    </source>
</evidence>
<dbReference type="AlphaFoldDB" id="A0A814MMP5"/>
<accession>A0A814MMP5</accession>
<dbReference type="Gene3D" id="3.30.420.10">
    <property type="entry name" value="Ribonuclease H-like superfamily/Ribonuclease H"/>
    <property type="match status" value="2"/>
</dbReference>
<protein>
    <recommendedName>
        <fullName evidence="5">Exonuclease domain-containing protein</fullName>
    </recommendedName>
</protein>
<dbReference type="NCBIfam" id="NF003765">
    <property type="entry name" value="PRK05359.1"/>
    <property type="match status" value="1"/>
</dbReference>
<dbReference type="PANTHER" id="PTHR11046">
    <property type="entry name" value="OLIGORIBONUCLEASE, MITOCHONDRIAL"/>
    <property type="match status" value="1"/>
</dbReference>
<feature type="domain" description="Exonuclease" evidence="5">
    <location>
        <begin position="7"/>
        <end position="186"/>
    </location>
</feature>
<dbReference type="Pfam" id="PF00929">
    <property type="entry name" value="RNase_T"/>
    <property type="match status" value="1"/>
</dbReference>
<dbReference type="InterPro" id="IPR012337">
    <property type="entry name" value="RNaseH-like_sf"/>
</dbReference>
<dbReference type="InterPro" id="IPR013520">
    <property type="entry name" value="Ribonucl_H"/>
</dbReference>
<proteinExistence type="inferred from homology"/>
<organism evidence="6 7">
    <name type="scientific">Rotaria sordida</name>
    <dbReference type="NCBI Taxonomy" id="392033"/>
    <lineage>
        <taxon>Eukaryota</taxon>
        <taxon>Metazoa</taxon>
        <taxon>Spiralia</taxon>
        <taxon>Gnathifera</taxon>
        <taxon>Rotifera</taxon>
        <taxon>Eurotatoria</taxon>
        <taxon>Bdelloidea</taxon>
        <taxon>Philodinida</taxon>
        <taxon>Philodinidae</taxon>
        <taxon>Rotaria</taxon>
    </lineage>
</organism>
<sequence>MSITEDALIWIDLEMDGLDVAKNCILEIACIVTDFDLKNIHQGPDLVIHHPKALLDAMGPWCIVHHTRSGLVQQVLDSKLSMFDAETEIINFIEQVTLFSINKQRLILAGNTVYVDRYFLEKDMPRLHSLLDRSILDCSTLNELIYRFNEEICLDAPMKSGNLHRALDDIRNSLEELEYYQKSAFEEKQQTQQIELPLRKDIIGHLIWININSTIIHCILTDSNLNIIDEITDGRTNDDLMNFFHRNKIYEEKLIVVAGKFLGPIRSQLKKIAPQFNEFCHYRSVDVDVVSILCKKWFPNTYERRPFKNDDDDDNDLKKSIELLRFYRSTIFK</sequence>
<comment type="caution">
    <text evidence="6">The sequence shown here is derived from an EMBL/GenBank/DDBJ whole genome shotgun (WGS) entry which is preliminary data.</text>
</comment>
<keyword evidence="4" id="KW-0269">Exonuclease</keyword>
<comment type="similarity">
    <text evidence="1">Belongs to the oligoribonuclease family.</text>
</comment>
<keyword evidence="2" id="KW-0540">Nuclease</keyword>
<dbReference type="SMART" id="SM00479">
    <property type="entry name" value="EXOIII"/>
    <property type="match status" value="1"/>
</dbReference>
<evidence type="ECO:0000256" key="1">
    <source>
        <dbReference type="ARBA" id="ARBA00009921"/>
    </source>
</evidence>
<name>A0A814MMP5_9BILA</name>
<dbReference type="PANTHER" id="PTHR11046:SF0">
    <property type="entry name" value="OLIGORIBONUCLEASE, MITOCHONDRIAL"/>
    <property type="match status" value="1"/>
</dbReference>
<dbReference type="InterPro" id="IPR022894">
    <property type="entry name" value="Oligoribonuclease"/>
</dbReference>
<dbReference type="InterPro" id="IPR036397">
    <property type="entry name" value="RNaseH_sf"/>
</dbReference>
<evidence type="ECO:0000313" key="6">
    <source>
        <dbReference type="EMBL" id="CAF1081897.1"/>
    </source>
</evidence>
<keyword evidence="3" id="KW-0378">Hydrolase</keyword>
<dbReference type="Proteomes" id="UP000663864">
    <property type="component" value="Unassembled WGS sequence"/>
</dbReference>
<dbReference type="GO" id="GO:0000175">
    <property type="term" value="F:3'-5'-RNA exonuclease activity"/>
    <property type="evidence" value="ECO:0007669"/>
    <property type="project" value="InterPro"/>
</dbReference>
<dbReference type="GO" id="GO:0003676">
    <property type="term" value="F:nucleic acid binding"/>
    <property type="evidence" value="ECO:0007669"/>
    <property type="project" value="InterPro"/>
</dbReference>
<evidence type="ECO:0000256" key="4">
    <source>
        <dbReference type="ARBA" id="ARBA00022839"/>
    </source>
</evidence>
<dbReference type="SUPFAM" id="SSF53098">
    <property type="entry name" value="Ribonuclease H-like"/>
    <property type="match status" value="1"/>
</dbReference>
<evidence type="ECO:0000313" key="7">
    <source>
        <dbReference type="Proteomes" id="UP000663864"/>
    </source>
</evidence>